<evidence type="ECO:0000313" key="2">
    <source>
        <dbReference type="EMBL" id="NSG30169.1"/>
    </source>
</evidence>
<accession>A0ABX2GZP1</accession>
<dbReference type="Pfam" id="PF09851">
    <property type="entry name" value="SHOCT"/>
    <property type="match status" value="1"/>
</dbReference>
<dbReference type="InterPro" id="IPR018649">
    <property type="entry name" value="SHOCT"/>
</dbReference>
<dbReference type="RefSeq" id="WP_201889185.1">
    <property type="nucleotide sequence ID" value="NZ_JAAWUU010000023.1"/>
</dbReference>
<organism evidence="2 3">
    <name type="scientific">Faecalicatena fissicatena</name>
    <dbReference type="NCBI Taxonomy" id="290055"/>
    <lineage>
        <taxon>Bacteria</taxon>
        <taxon>Bacillati</taxon>
        <taxon>Bacillota</taxon>
        <taxon>Clostridia</taxon>
        <taxon>Lachnospirales</taxon>
        <taxon>Lachnospiraceae</taxon>
        <taxon>Faecalicatena</taxon>
    </lineage>
</organism>
<sequence>MEEIFSFISDCGLARGKMHAEVKVFADRVEIKRDTKWKVAKQTTIYFDSVTAISHKMSKGLLQSEQWITFAVPGVRQDMVVAVEPGTYVTNSQMAPFDDEYSIIFRKDNAQAEKYIRRIQEIYQEFKNNHTPSAVNNVVQGESAIEKLKKLKEIYDLNIITEEEYEEKRNKLLQEI</sequence>
<name>A0ABX2GZP1_9FIRM</name>
<keyword evidence="3" id="KW-1185">Reference proteome</keyword>
<feature type="domain" description="SHOCT" evidence="1">
    <location>
        <begin position="146"/>
        <end position="173"/>
    </location>
</feature>
<dbReference type="Proteomes" id="UP000821846">
    <property type="component" value="Unassembled WGS sequence"/>
</dbReference>
<evidence type="ECO:0000313" key="3">
    <source>
        <dbReference type="Proteomes" id="UP000821846"/>
    </source>
</evidence>
<dbReference type="EMBL" id="JAAWUZ010000023">
    <property type="protein sequence ID" value="NSG30169.1"/>
    <property type="molecule type" value="Genomic_DNA"/>
</dbReference>
<comment type="caution">
    <text evidence="2">The sequence shown here is derived from an EMBL/GenBank/DDBJ whole genome shotgun (WGS) entry which is preliminary data.</text>
</comment>
<proteinExistence type="predicted"/>
<gene>
    <name evidence="2" type="ORF">HFM93_07775</name>
</gene>
<evidence type="ECO:0000259" key="1">
    <source>
        <dbReference type="Pfam" id="PF09851"/>
    </source>
</evidence>
<reference evidence="2 3" key="1">
    <citation type="journal article" date="2020" name="Cell Host Microbe">
        <title>Functional and Genomic Variation between Human-Derived Isolates of Lachnospiraceae Reveals Inter- and Intra-Species Diversity.</title>
        <authorList>
            <person name="Sorbara M.T."/>
            <person name="Littmann E.R."/>
            <person name="Fontana E."/>
            <person name="Moody T.U."/>
            <person name="Kohout C.E."/>
            <person name="Gjonbalaj M."/>
            <person name="Eaton V."/>
            <person name="Seok R."/>
            <person name="Leiner I.M."/>
            <person name="Pamer E.G."/>
        </authorList>
    </citation>
    <scope>NUCLEOTIDE SEQUENCE [LARGE SCALE GENOMIC DNA]</scope>
    <source>
        <strain evidence="2 3">MSK.14.16</strain>
    </source>
</reference>
<protein>
    <submittedName>
        <fullName evidence="2">SHOCT domain-containing protein</fullName>
    </submittedName>
</protein>